<evidence type="ECO:0000313" key="3">
    <source>
        <dbReference type="Proteomes" id="UP001358586"/>
    </source>
</evidence>
<feature type="compositionally biased region" description="Basic and acidic residues" evidence="1">
    <location>
        <begin position="141"/>
        <end position="154"/>
    </location>
</feature>
<evidence type="ECO:0000313" key="2">
    <source>
        <dbReference type="EMBL" id="KAK5825213.1"/>
    </source>
</evidence>
<organism evidence="2 3">
    <name type="scientific">Gossypium arboreum</name>
    <name type="common">Tree cotton</name>
    <name type="synonym">Gossypium nanking</name>
    <dbReference type="NCBI Taxonomy" id="29729"/>
    <lineage>
        <taxon>Eukaryota</taxon>
        <taxon>Viridiplantae</taxon>
        <taxon>Streptophyta</taxon>
        <taxon>Embryophyta</taxon>
        <taxon>Tracheophyta</taxon>
        <taxon>Spermatophyta</taxon>
        <taxon>Magnoliopsida</taxon>
        <taxon>eudicotyledons</taxon>
        <taxon>Gunneridae</taxon>
        <taxon>Pentapetalae</taxon>
        <taxon>rosids</taxon>
        <taxon>malvids</taxon>
        <taxon>Malvales</taxon>
        <taxon>Malvaceae</taxon>
        <taxon>Malvoideae</taxon>
        <taxon>Gossypium</taxon>
    </lineage>
</organism>
<comment type="caution">
    <text evidence="2">The sequence shown here is derived from an EMBL/GenBank/DDBJ whole genome shotgun (WGS) entry which is preliminary data.</text>
</comment>
<dbReference type="Proteomes" id="UP001358586">
    <property type="component" value="Chromosome 6"/>
</dbReference>
<name>A0ABR0PLF9_GOSAR</name>
<evidence type="ECO:0000256" key="1">
    <source>
        <dbReference type="SAM" id="MobiDB-lite"/>
    </source>
</evidence>
<proteinExistence type="predicted"/>
<keyword evidence="3" id="KW-1185">Reference proteome</keyword>
<accession>A0ABR0PLF9</accession>
<dbReference type="EMBL" id="JARKNE010000006">
    <property type="protein sequence ID" value="KAK5825213.1"/>
    <property type="molecule type" value="Genomic_DNA"/>
</dbReference>
<protein>
    <submittedName>
        <fullName evidence="2">Uncharacterized protein</fullName>
    </submittedName>
</protein>
<feature type="compositionally biased region" description="Acidic residues" evidence="1">
    <location>
        <begin position="117"/>
        <end position="126"/>
    </location>
</feature>
<feature type="region of interest" description="Disordered" evidence="1">
    <location>
        <begin position="53"/>
        <end position="80"/>
    </location>
</feature>
<reference evidence="2 3" key="1">
    <citation type="submission" date="2023-03" db="EMBL/GenBank/DDBJ databases">
        <title>WGS of Gossypium arboreum.</title>
        <authorList>
            <person name="Yu D."/>
        </authorList>
    </citation>
    <scope>NUCLEOTIDE SEQUENCE [LARGE SCALE GENOMIC DNA]</scope>
    <source>
        <tissue evidence="2">Leaf</tissue>
    </source>
</reference>
<gene>
    <name evidence="2" type="ORF">PVK06_020021</name>
</gene>
<feature type="region of interest" description="Disordered" evidence="1">
    <location>
        <begin position="113"/>
        <end position="165"/>
    </location>
</feature>
<sequence>MLLLHSIIKRRKINMGKIIVKEVHRYAQKNANEDVTPNTWAVTKQIVAKFSGEDLPQHPPPGSISTSSTPTCAMTIPSTSNSVFEERDAAIKRSMHKNFIRPMLSFPRFPKELHSDVEEEEEEAEIGETNPAPTHLAIEGQEAKKPMKDEKTEPVDVPPPSTKQMKEQYHEINELIDDLTKYDDIEDDVPIHSLKWKQCYKHAARKSTYSN</sequence>